<protein>
    <recommendedName>
        <fullName evidence="3">Xylanolytic transcriptional activator regulatory domain-containing protein</fullName>
    </recommendedName>
</protein>
<dbReference type="InterPro" id="IPR053230">
    <property type="entry name" value="Trans_reg_galc"/>
</dbReference>
<feature type="compositionally biased region" description="Low complexity" evidence="2">
    <location>
        <begin position="414"/>
        <end position="426"/>
    </location>
</feature>
<feature type="domain" description="Xylanolytic transcriptional activator regulatory" evidence="3">
    <location>
        <begin position="322"/>
        <end position="395"/>
    </location>
</feature>
<evidence type="ECO:0000313" key="5">
    <source>
        <dbReference type="Proteomes" id="UP000800200"/>
    </source>
</evidence>
<dbReference type="OrthoDB" id="5296287at2759"/>
<dbReference type="InterPro" id="IPR007219">
    <property type="entry name" value="XnlR_reg_dom"/>
</dbReference>
<evidence type="ECO:0000313" key="4">
    <source>
        <dbReference type="EMBL" id="KAF2186136.1"/>
    </source>
</evidence>
<name>A0A6A6E8H1_9PEZI</name>
<dbReference type="SMART" id="SM00906">
    <property type="entry name" value="Fungal_trans"/>
    <property type="match status" value="1"/>
</dbReference>
<dbReference type="PANTHER" id="PTHR47654">
    <property type="entry name" value="ZN(II)2CYS6 TRANSCRIPTION FACTOR (EUROFUNG)-RELATED"/>
    <property type="match status" value="1"/>
</dbReference>
<feature type="region of interest" description="Disordered" evidence="2">
    <location>
        <begin position="45"/>
        <end position="91"/>
    </location>
</feature>
<accession>A0A6A6E8H1</accession>
<dbReference type="PANTHER" id="PTHR47654:SF5">
    <property type="entry name" value="TRANSCRIPTION FACTOR DOMAIN-CONTAINING PROTEIN"/>
    <property type="match status" value="1"/>
</dbReference>
<dbReference type="AlphaFoldDB" id="A0A6A6E8H1"/>
<gene>
    <name evidence="4" type="ORF">K469DRAFT_631511</name>
</gene>
<evidence type="ECO:0000256" key="1">
    <source>
        <dbReference type="ARBA" id="ARBA00023242"/>
    </source>
</evidence>
<dbReference type="EMBL" id="ML994631">
    <property type="protein sequence ID" value="KAF2186136.1"/>
    <property type="molecule type" value="Genomic_DNA"/>
</dbReference>
<keyword evidence="5" id="KW-1185">Reference proteome</keyword>
<proteinExistence type="predicted"/>
<evidence type="ECO:0000259" key="3">
    <source>
        <dbReference type="SMART" id="SM00906"/>
    </source>
</evidence>
<sequence>MSLLKDLSLRVDEGDKKKIDDTLKAVGFHHSELITMAGPWKVEDEVATPTASTSTNALGKRPRKESSSDEEGGDAHNLGEAQAPASVGSNEDMDLLDEDLLRSRESRETGFVGQNSEVQWLRSLQRQMRNVDGEPLGLPNGPTGASNAAVTQRIDALHERRKSSKLRNILHVADSSFYLDSDSIEVEAMVDPYELPPSDTAERLFCCYMETVHGWFPIIPKAFEDQFRKYYESIKLQRPFQVPDKWQAVLNLVFAIGARYSHLTNAKWQADDRDHLLYMTRAVRILGVKNTTMIISAPDLSLIQATGLLSFYYLVIGHVSRAWVMIGISLRFALAVGLHLRNEDPSAPTNKKETLVRTWWSLHSVECLLSAITGRPCIIANEDCTVPLPQVLPEEQIRHTPSGGQSRIRNDYITPSETSPSTGSSTSEFFKRMELPAIAGPFLDAHIKIGLTTRKVLKGLYSARTANVSWERIQKLITVLMTELEEWETEVLSGGSGSTNLNLETNFQREQFLLRFHYNSTKILITRPCLCRLERRIKGQSDGSANFNQRMAEACVQAAQSLTLLLPDQPNPVYIYQKGPWWSIIHNIMQAMAVFLLEMSYQGTHMTTRDSEDIPKCIKKLVRWLRSMRINNAVAERAYKVVMDILKSGEPRVQTGITDLLADDEADIDRGHLFQAYPVSTHPFDPVNVSVQSEWQADYYRDPSTATFDLMPGLYFLPDQFQMPSAYGNPFLTYFDQPNPISLTMDELWRNEEASPEYSQNQQQ</sequence>
<dbReference type="Pfam" id="PF04082">
    <property type="entry name" value="Fungal_trans"/>
    <property type="match status" value="1"/>
</dbReference>
<dbReference type="GO" id="GO:0006351">
    <property type="term" value="P:DNA-templated transcription"/>
    <property type="evidence" value="ECO:0007669"/>
    <property type="project" value="InterPro"/>
</dbReference>
<feature type="region of interest" description="Disordered" evidence="2">
    <location>
        <begin position="399"/>
        <end position="426"/>
    </location>
</feature>
<organism evidence="4 5">
    <name type="scientific">Zopfia rhizophila CBS 207.26</name>
    <dbReference type="NCBI Taxonomy" id="1314779"/>
    <lineage>
        <taxon>Eukaryota</taxon>
        <taxon>Fungi</taxon>
        <taxon>Dikarya</taxon>
        <taxon>Ascomycota</taxon>
        <taxon>Pezizomycotina</taxon>
        <taxon>Dothideomycetes</taxon>
        <taxon>Dothideomycetes incertae sedis</taxon>
        <taxon>Zopfiaceae</taxon>
        <taxon>Zopfia</taxon>
    </lineage>
</organism>
<reference evidence="4" key="1">
    <citation type="journal article" date="2020" name="Stud. Mycol.">
        <title>101 Dothideomycetes genomes: a test case for predicting lifestyles and emergence of pathogens.</title>
        <authorList>
            <person name="Haridas S."/>
            <person name="Albert R."/>
            <person name="Binder M."/>
            <person name="Bloem J."/>
            <person name="Labutti K."/>
            <person name="Salamov A."/>
            <person name="Andreopoulos B."/>
            <person name="Baker S."/>
            <person name="Barry K."/>
            <person name="Bills G."/>
            <person name="Bluhm B."/>
            <person name="Cannon C."/>
            <person name="Castanera R."/>
            <person name="Culley D."/>
            <person name="Daum C."/>
            <person name="Ezra D."/>
            <person name="Gonzalez J."/>
            <person name="Henrissat B."/>
            <person name="Kuo A."/>
            <person name="Liang C."/>
            <person name="Lipzen A."/>
            <person name="Lutzoni F."/>
            <person name="Magnuson J."/>
            <person name="Mondo S."/>
            <person name="Nolan M."/>
            <person name="Ohm R."/>
            <person name="Pangilinan J."/>
            <person name="Park H.-J."/>
            <person name="Ramirez L."/>
            <person name="Alfaro M."/>
            <person name="Sun H."/>
            <person name="Tritt A."/>
            <person name="Yoshinaga Y."/>
            <person name="Zwiers L.-H."/>
            <person name="Turgeon B."/>
            <person name="Goodwin S."/>
            <person name="Spatafora J."/>
            <person name="Crous P."/>
            <person name="Grigoriev I."/>
        </authorList>
    </citation>
    <scope>NUCLEOTIDE SEQUENCE</scope>
    <source>
        <strain evidence="4">CBS 207.26</strain>
    </source>
</reference>
<dbReference type="GO" id="GO:0008270">
    <property type="term" value="F:zinc ion binding"/>
    <property type="evidence" value="ECO:0007669"/>
    <property type="project" value="InterPro"/>
</dbReference>
<evidence type="ECO:0000256" key="2">
    <source>
        <dbReference type="SAM" id="MobiDB-lite"/>
    </source>
</evidence>
<dbReference type="Proteomes" id="UP000800200">
    <property type="component" value="Unassembled WGS sequence"/>
</dbReference>
<dbReference type="GO" id="GO:0003677">
    <property type="term" value="F:DNA binding"/>
    <property type="evidence" value="ECO:0007669"/>
    <property type="project" value="InterPro"/>
</dbReference>
<dbReference type="CDD" id="cd12148">
    <property type="entry name" value="fungal_TF_MHR"/>
    <property type="match status" value="1"/>
</dbReference>
<keyword evidence="1" id="KW-0539">Nucleus</keyword>